<evidence type="ECO:0000256" key="1">
    <source>
        <dbReference type="ARBA" id="ARBA00022723"/>
    </source>
</evidence>
<evidence type="ECO:0000313" key="9">
    <source>
        <dbReference type="Proteomes" id="UP000193380"/>
    </source>
</evidence>
<dbReference type="Proteomes" id="UP000193380">
    <property type="component" value="Unassembled WGS sequence"/>
</dbReference>
<gene>
    <name evidence="8" type="ORF">GSONMT00044775001</name>
</gene>
<evidence type="ECO:0000259" key="7">
    <source>
        <dbReference type="PROSITE" id="PS50103"/>
    </source>
</evidence>
<keyword evidence="2 4" id="KW-0863">Zinc-finger</keyword>
<accession>A0A060Z8D6</accession>
<reference evidence="8" key="2">
    <citation type="submission" date="2014-03" db="EMBL/GenBank/DDBJ databases">
        <authorList>
            <person name="Genoscope - CEA"/>
        </authorList>
    </citation>
    <scope>NUCLEOTIDE SEQUENCE</scope>
</reference>
<evidence type="ECO:0000256" key="3">
    <source>
        <dbReference type="ARBA" id="ARBA00022833"/>
    </source>
</evidence>
<evidence type="ECO:0000313" key="8">
    <source>
        <dbReference type="EMBL" id="CDR00256.1"/>
    </source>
</evidence>
<proteinExistence type="predicted"/>
<dbReference type="InterPro" id="IPR000571">
    <property type="entry name" value="Znf_CCCH"/>
</dbReference>
<organism evidence="8 9">
    <name type="scientific">Oncorhynchus mykiss</name>
    <name type="common">Rainbow trout</name>
    <name type="synonym">Salmo gairdneri</name>
    <dbReference type="NCBI Taxonomy" id="8022"/>
    <lineage>
        <taxon>Eukaryota</taxon>
        <taxon>Metazoa</taxon>
        <taxon>Chordata</taxon>
        <taxon>Craniata</taxon>
        <taxon>Vertebrata</taxon>
        <taxon>Euteleostomi</taxon>
        <taxon>Actinopterygii</taxon>
        <taxon>Neopterygii</taxon>
        <taxon>Teleostei</taxon>
        <taxon>Protacanthopterygii</taxon>
        <taxon>Salmoniformes</taxon>
        <taxon>Salmonidae</taxon>
        <taxon>Salmoninae</taxon>
        <taxon>Oncorhynchus</taxon>
    </lineage>
</organism>
<dbReference type="GO" id="GO:0008270">
    <property type="term" value="F:zinc ion binding"/>
    <property type="evidence" value="ECO:0007669"/>
    <property type="project" value="UniProtKB-KW"/>
</dbReference>
<dbReference type="InterPro" id="IPR036855">
    <property type="entry name" value="Znf_CCCH_sf"/>
</dbReference>
<dbReference type="Pfam" id="PF00642">
    <property type="entry name" value="zf-CCCH"/>
    <property type="match status" value="1"/>
</dbReference>
<feature type="domain" description="C3H1-type" evidence="7">
    <location>
        <begin position="87"/>
        <end position="114"/>
    </location>
</feature>
<feature type="signal peptide" evidence="6">
    <location>
        <begin position="1"/>
        <end position="20"/>
    </location>
</feature>
<keyword evidence="1 4" id="KW-0479">Metal-binding</keyword>
<evidence type="ECO:0000256" key="2">
    <source>
        <dbReference type="ARBA" id="ARBA00022771"/>
    </source>
</evidence>
<dbReference type="SMART" id="SM00356">
    <property type="entry name" value="ZnF_C3H1"/>
    <property type="match status" value="1"/>
</dbReference>
<name>A0A060Z8D6_ONCMY</name>
<feature type="zinc finger region" description="C3H1-type" evidence="4">
    <location>
        <begin position="87"/>
        <end position="114"/>
    </location>
</feature>
<evidence type="ECO:0000256" key="4">
    <source>
        <dbReference type="PROSITE-ProRule" id="PRU00723"/>
    </source>
</evidence>
<keyword evidence="6" id="KW-0732">Signal</keyword>
<dbReference type="Gene3D" id="4.10.1000.10">
    <property type="entry name" value="Zinc finger, CCCH-type"/>
    <property type="match status" value="1"/>
</dbReference>
<dbReference type="EMBL" id="FR955211">
    <property type="protein sequence ID" value="CDR00256.1"/>
    <property type="molecule type" value="Genomic_DNA"/>
</dbReference>
<sequence>MALLWKVWELLSFRVLIISGYRPNSALHASFGVLHCIQRIFLQNSACRVSIWCLSLSLSGGGISSDLEDRRKQGQNKRKNQITDATQLKSFPCKRFRKGKCTHGEKCCYSHDLEQTDQME</sequence>
<evidence type="ECO:0000256" key="5">
    <source>
        <dbReference type="SAM" id="MobiDB-lite"/>
    </source>
</evidence>
<protein>
    <recommendedName>
        <fullName evidence="7">C3H1-type domain-containing protein</fullName>
    </recommendedName>
</protein>
<reference evidence="8" key="1">
    <citation type="journal article" date="2014" name="Nat. Commun.">
        <title>The rainbow trout genome provides novel insights into evolution after whole-genome duplication in vertebrates.</title>
        <authorList>
            <person name="Berthelot C."/>
            <person name="Brunet F."/>
            <person name="Chalopin D."/>
            <person name="Juanchich A."/>
            <person name="Bernard M."/>
            <person name="Noel B."/>
            <person name="Bento P."/>
            <person name="Da Silva C."/>
            <person name="Labadie K."/>
            <person name="Alberti A."/>
            <person name="Aury J.M."/>
            <person name="Louis A."/>
            <person name="Dehais P."/>
            <person name="Bardou P."/>
            <person name="Montfort J."/>
            <person name="Klopp C."/>
            <person name="Cabau C."/>
            <person name="Gaspin C."/>
            <person name="Thorgaard G.H."/>
            <person name="Boussaha M."/>
            <person name="Quillet E."/>
            <person name="Guyomard R."/>
            <person name="Galiana D."/>
            <person name="Bobe J."/>
            <person name="Volff J.N."/>
            <person name="Genet C."/>
            <person name="Wincker P."/>
            <person name="Jaillon O."/>
            <person name="Roest Crollius H."/>
            <person name="Guiguen Y."/>
        </authorList>
    </citation>
    <scope>NUCLEOTIDE SEQUENCE [LARGE SCALE GENOMIC DNA]</scope>
</reference>
<dbReference type="PROSITE" id="PS50103">
    <property type="entry name" value="ZF_C3H1"/>
    <property type="match status" value="1"/>
</dbReference>
<dbReference type="STRING" id="8022.A0A060Z8D6"/>
<dbReference type="SUPFAM" id="SSF90229">
    <property type="entry name" value="CCCH zinc finger"/>
    <property type="match status" value="1"/>
</dbReference>
<feature type="region of interest" description="Disordered" evidence="5">
    <location>
        <begin position="60"/>
        <end position="82"/>
    </location>
</feature>
<evidence type="ECO:0000256" key="6">
    <source>
        <dbReference type="SAM" id="SignalP"/>
    </source>
</evidence>
<keyword evidence="3 4" id="KW-0862">Zinc</keyword>
<feature type="chain" id="PRO_5001593004" description="C3H1-type domain-containing protein" evidence="6">
    <location>
        <begin position="21"/>
        <end position="120"/>
    </location>
</feature>
<dbReference type="AlphaFoldDB" id="A0A060Z8D6"/>
<dbReference type="PaxDb" id="8022-A0A060Z8D6"/>